<evidence type="ECO:0000256" key="4">
    <source>
        <dbReference type="ARBA" id="ARBA00022989"/>
    </source>
</evidence>
<dbReference type="GO" id="GO:0016020">
    <property type="term" value="C:membrane"/>
    <property type="evidence" value="ECO:0007669"/>
    <property type="project" value="UniProtKB-SubCell"/>
</dbReference>
<proteinExistence type="inferred from homology"/>
<dbReference type="Pfam" id="PF05241">
    <property type="entry name" value="EBP"/>
    <property type="match status" value="1"/>
</dbReference>
<keyword evidence="3 6" id="KW-0812">Transmembrane</keyword>
<dbReference type="GO" id="GO:0005783">
    <property type="term" value="C:endoplasmic reticulum"/>
    <property type="evidence" value="ECO:0007669"/>
    <property type="project" value="TreeGrafter"/>
</dbReference>
<evidence type="ECO:0000256" key="2">
    <source>
        <dbReference type="ARBA" id="ARBA00008337"/>
    </source>
</evidence>
<evidence type="ECO:0000256" key="6">
    <source>
        <dbReference type="PROSITE-ProRule" id="PRU01087"/>
    </source>
</evidence>
<accession>A0AAV9I6P5</accession>
<sequence>MPAPANLAPPQSAWDLIDQTTVVSLFSTLAILGTAFGVSKLVLDKNTTREKRLLFVWHAFDALIHFVLEGSFVYNCLFTSTEIRNVKGDYWPDPDNYLSRGAGARRWVGGAQAGGENPMAQLWMVYSKADRRWAGVDLTVLSIEIITVTFAGFMAVLACYDIARKNARQYLVMIILATAEIYGGYMTFMPEWLSGNSNLDTSNFMFKWIFLVFFNGLWVVIPLYAIYASSLEIITSFRVSDAFAAHQSSREAKKSSKSSSSSSSSSRSK</sequence>
<keyword evidence="4 6" id="KW-1133">Transmembrane helix</keyword>
<evidence type="ECO:0000259" key="9">
    <source>
        <dbReference type="PROSITE" id="PS51751"/>
    </source>
</evidence>
<feature type="transmembrane region" description="Helical" evidence="8">
    <location>
        <begin position="140"/>
        <end position="163"/>
    </location>
</feature>
<feature type="transmembrane region" description="Helical" evidence="8">
    <location>
        <begin position="20"/>
        <end position="43"/>
    </location>
</feature>
<dbReference type="InterPro" id="IPR007905">
    <property type="entry name" value="EBP"/>
</dbReference>
<dbReference type="GO" id="GO:0047750">
    <property type="term" value="F:cholestenol delta-isomerase activity"/>
    <property type="evidence" value="ECO:0007669"/>
    <property type="project" value="InterPro"/>
</dbReference>
<evidence type="ECO:0000256" key="1">
    <source>
        <dbReference type="ARBA" id="ARBA00004141"/>
    </source>
</evidence>
<reference evidence="10" key="2">
    <citation type="submission" date="2023-06" db="EMBL/GenBank/DDBJ databases">
        <authorList>
            <consortium name="Lawrence Berkeley National Laboratory"/>
            <person name="Mondo S.J."/>
            <person name="Hensen N."/>
            <person name="Bonometti L."/>
            <person name="Westerberg I."/>
            <person name="Brannstrom I.O."/>
            <person name="Guillou S."/>
            <person name="Cros-Aarteil S."/>
            <person name="Calhoun S."/>
            <person name="Haridas S."/>
            <person name="Kuo A."/>
            <person name="Pangilinan J."/>
            <person name="Riley R."/>
            <person name="Labutti K."/>
            <person name="Andreopoulos B."/>
            <person name="Lipzen A."/>
            <person name="Chen C."/>
            <person name="Yanf M."/>
            <person name="Daum C."/>
            <person name="Ng V."/>
            <person name="Clum A."/>
            <person name="Steindorff A."/>
            <person name="Ohm R."/>
            <person name="Martin F."/>
            <person name="Silar P."/>
            <person name="Natvig D."/>
            <person name="Lalanne C."/>
            <person name="Gautier V."/>
            <person name="Ament-Velasquez S.L."/>
            <person name="Kruys A."/>
            <person name="Hutchinson M.I."/>
            <person name="Powell A.J."/>
            <person name="Barry K."/>
            <person name="Miller A.N."/>
            <person name="Grigoriev I.V."/>
            <person name="Debuchy R."/>
            <person name="Gladieux P."/>
            <person name="Thoren M.H."/>
            <person name="Johannesson H."/>
        </authorList>
    </citation>
    <scope>NUCLEOTIDE SEQUENCE</scope>
    <source>
        <strain evidence="10">PSN324</strain>
    </source>
</reference>
<dbReference type="EMBL" id="MU864928">
    <property type="protein sequence ID" value="KAK4467128.1"/>
    <property type="molecule type" value="Genomic_DNA"/>
</dbReference>
<comment type="subcellular location">
    <subcellularLocation>
        <location evidence="1">Membrane</location>
        <topology evidence="1">Multi-pass membrane protein</topology>
    </subcellularLocation>
</comment>
<dbReference type="GO" id="GO:0016125">
    <property type="term" value="P:sterol metabolic process"/>
    <property type="evidence" value="ECO:0007669"/>
    <property type="project" value="InterPro"/>
</dbReference>
<comment type="caution">
    <text evidence="10">The sequence shown here is derived from an EMBL/GenBank/DDBJ whole genome shotgun (WGS) entry which is preliminary data.</text>
</comment>
<evidence type="ECO:0000256" key="7">
    <source>
        <dbReference type="SAM" id="MobiDB-lite"/>
    </source>
</evidence>
<evidence type="ECO:0000256" key="3">
    <source>
        <dbReference type="ARBA" id="ARBA00022692"/>
    </source>
</evidence>
<keyword evidence="11" id="KW-1185">Reference proteome</keyword>
<dbReference type="PANTHER" id="PTHR14207">
    <property type="entry name" value="STEROL ISOMERASE"/>
    <property type="match status" value="1"/>
</dbReference>
<evidence type="ECO:0000256" key="5">
    <source>
        <dbReference type="ARBA" id="ARBA00023136"/>
    </source>
</evidence>
<dbReference type="InterPro" id="IPR033118">
    <property type="entry name" value="EXPERA"/>
</dbReference>
<evidence type="ECO:0000256" key="8">
    <source>
        <dbReference type="SAM" id="Phobius"/>
    </source>
</evidence>
<evidence type="ECO:0000313" key="11">
    <source>
        <dbReference type="Proteomes" id="UP001321749"/>
    </source>
</evidence>
<dbReference type="PROSITE" id="PS51751">
    <property type="entry name" value="EXPERA"/>
    <property type="match status" value="1"/>
</dbReference>
<keyword evidence="5 6" id="KW-0472">Membrane</keyword>
<feature type="transmembrane region" description="Helical" evidence="8">
    <location>
        <begin position="208"/>
        <end position="228"/>
    </location>
</feature>
<evidence type="ECO:0000313" key="10">
    <source>
        <dbReference type="EMBL" id="KAK4467128.1"/>
    </source>
</evidence>
<gene>
    <name evidence="10" type="ORF">QBC42DRAFT_257768</name>
</gene>
<dbReference type="Proteomes" id="UP001321749">
    <property type="component" value="Unassembled WGS sequence"/>
</dbReference>
<dbReference type="PANTHER" id="PTHR14207:SF1">
    <property type="entry name" value="EMOPAMIL-BINDING PROTEIN-LIKE"/>
    <property type="match status" value="1"/>
</dbReference>
<feature type="transmembrane region" description="Helical" evidence="8">
    <location>
        <begin position="55"/>
        <end position="74"/>
    </location>
</feature>
<organism evidence="10 11">
    <name type="scientific">Cladorrhinum samala</name>
    <dbReference type="NCBI Taxonomy" id="585594"/>
    <lineage>
        <taxon>Eukaryota</taxon>
        <taxon>Fungi</taxon>
        <taxon>Dikarya</taxon>
        <taxon>Ascomycota</taxon>
        <taxon>Pezizomycotina</taxon>
        <taxon>Sordariomycetes</taxon>
        <taxon>Sordariomycetidae</taxon>
        <taxon>Sordariales</taxon>
        <taxon>Podosporaceae</taxon>
        <taxon>Cladorrhinum</taxon>
    </lineage>
</organism>
<reference evidence="10" key="1">
    <citation type="journal article" date="2023" name="Mol. Phylogenet. Evol.">
        <title>Genome-scale phylogeny and comparative genomics of the fungal order Sordariales.</title>
        <authorList>
            <person name="Hensen N."/>
            <person name="Bonometti L."/>
            <person name="Westerberg I."/>
            <person name="Brannstrom I.O."/>
            <person name="Guillou S."/>
            <person name="Cros-Aarteil S."/>
            <person name="Calhoun S."/>
            <person name="Haridas S."/>
            <person name="Kuo A."/>
            <person name="Mondo S."/>
            <person name="Pangilinan J."/>
            <person name="Riley R."/>
            <person name="LaButti K."/>
            <person name="Andreopoulos B."/>
            <person name="Lipzen A."/>
            <person name="Chen C."/>
            <person name="Yan M."/>
            <person name="Daum C."/>
            <person name="Ng V."/>
            <person name="Clum A."/>
            <person name="Steindorff A."/>
            <person name="Ohm R.A."/>
            <person name="Martin F."/>
            <person name="Silar P."/>
            <person name="Natvig D.O."/>
            <person name="Lalanne C."/>
            <person name="Gautier V."/>
            <person name="Ament-Velasquez S.L."/>
            <person name="Kruys A."/>
            <person name="Hutchinson M.I."/>
            <person name="Powell A.J."/>
            <person name="Barry K."/>
            <person name="Miller A.N."/>
            <person name="Grigoriev I.V."/>
            <person name="Debuchy R."/>
            <person name="Gladieux P."/>
            <person name="Hiltunen Thoren M."/>
            <person name="Johannesson H."/>
        </authorList>
    </citation>
    <scope>NUCLEOTIDE SEQUENCE</scope>
    <source>
        <strain evidence="10">PSN324</strain>
    </source>
</reference>
<name>A0AAV9I6P5_9PEZI</name>
<feature type="transmembrane region" description="Helical" evidence="8">
    <location>
        <begin position="170"/>
        <end position="188"/>
    </location>
</feature>
<comment type="similarity">
    <text evidence="2">Belongs to the EBP family.</text>
</comment>
<feature type="domain" description="EXPERA" evidence="9">
    <location>
        <begin position="50"/>
        <end position="226"/>
    </location>
</feature>
<dbReference type="AlphaFoldDB" id="A0AAV9I6P5"/>
<protein>
    <submittedName>
        <fullName evidence="10">Emopamil-binding protein-like protein</fullName>
    </submittedName>
</protein>
<feature type="region of interest" description="Disordered" evidence="7">
    <location>
        <begin position="247"/>
        <end position="269"/>
    </location>
</feature>
<feature type="compositionally biased region" description="Low complexity" evidence="7">
    <location>
        <begin position="257"/>
        <end position="269"/>
    </location>
</feature>